<accession>A0AAU9JX16</accession>
<feature type="compositionally biased region" description="Basic and acidic residues" evidence="1">
    <location>
        <begin position="81"/>
        <end position="99"/>
    </location>
</feature>
<proteinExistence type="predicted"/>
<sequence length="282" mass="32298">MQDKAPSRRESNSPQAPRIPKSKDALFLSVLNKLPAEEDKREEHNFFIRRRDIPIADPSSNPRNPPPVKIRPHKPSITKGPSEENSRKTSPKPPEEENKQIYPQRMKNIRPNQPRQKQLKPEKEEHAVNLSNLSNIINEMKDMLGNMPVVNDALNKSTENTVYSKRKFRKSRPSIAQPSPKANVSREKISLHDKSFKNSEKFRPYLMKSKPSKKMLAPRLSSRHSMNRPKSHKSPKALPNIKPKSSIDIEAIQSFFIDFHAKSKLLLGNLERSVLGDNSVCK</sequence>
<evidence type="ECO:0000313" key="2">
    <source>
        <dbReference type="EMBL" id="CAG9330901.1"/>
    </source>
</evidence>
<feature type="region of interest" description="Disordered" evidence="1">
    <location>
        <begin position="163"/>
        <end position="187"/>
    </location>
</feature>
<evidence type="ECO:0000256" key="1">
    <source>
        <dbReference type="SAM" id="MobiDB-lite"/>
    </source>
</evidence>
<feature type="compositionally biased region" description="Basic and acidic residues" evidence="1">
    <location>
        <begin position="35"/>
        <end position="54"/>
    </location>
</feature>
<protein>
    <submittedName>
        <fullName evidence="2">Uncharacterized protein</fullName>
    </submittedName>
</protein>
<feature type="compositionally biased region" description="Basic and acidic residues" evidence="1">
    <location>
        <begin position="1"/>
        <end position="11"/>
    </location>
</feature>
<feature type="compositionally biased region" description="Basic residues" evidence="1">
    <location>
        <begin position="221"/>
        <end position="235"/>
    </location>
</feature>
<dbReference type="AlphaFoldDB" id="A0AAU9JX16"/>
<organism evidence="2 3">
    <name type="scientific">Blepharisma stoltei</name>
    <dbReference type="NCBI Taxonomy" id="1481888"/>
    <lineage>
        <taxon>Eukaryota</taxon>
        <taxon>Sar</taxon>
        <taxon>Alveolata</taxon>
        <taxon>Ciliophora</taxon>
        <taxon>Postciliodesmatophora</taxon>
        <taxon>Heterotrichea</taxon>
        <taxon>Heterotrichida</taxon>
        <taxon>Blepharismidae</taxon>
        <taxon>Blepharisma</taxon>
    </lineage>
</organism>
<name>A0AAU9JX16_9CILI</name>
<feature type="region of interest" description="Disordered" evidence="1">
    <location>
        <begin position="1"/>
        <end position="125"/>
    </location>
</feature>
<evidence type="ECO:0000313" key="3">
    <source>
        <dbReference type="Proteomes" id="UP001162131"/>
    </source>
</evidence>
<comment type="caution">
    <text evidence="2">The sequence shown here is derived from an EMBL/GenBank/DDBJ whole genome shotgun (WGS) entry which is preliminary data.</text>
</comment>
<feature type="region of interest" description="Disordered" evidence="1">
    <location>
        <begin position="207"/>
        <end position="242"/>
    </location>
</feature>
<reference evidence="2" key="1">
    <citation type="submission" date="2021-09" db="EMBL/GenBank/DDBJ databases">
        <authorList>
            <consortium name="AG Swart"/>
            <person name="Singh M."/>
            <person name="Singh A."/>
            <person name="Seah K."/>
            <person name="Emmerich C."/>
        </authorList>
    </citation>
    <scope>NUCLEOTIDE SEQUENCE</scope>
    <source>
        <strain evidence="2">ATCC30299</strain>
    </source>
</reference>
<dbReference type="EMBL" id="CAJZBQ010000052">
    <property type="protein sequence ID" value="CAG9330901.1"/>
    <property type="molecule type" value="Genomic_DNA"/>
</dbReference>
<gene>
    <name evidence="2" type="ORF">BSTOLATCC_MIC52310</name>
</gene>
<keyword evidence="3" id="KW-1185">Reference proteome</keyword>
<dbReference type="Proteomes" id="UP001162131">
    <property type="component" value="Unassembled WGS sequence"/>
</dbReference>